<evidence type="ECO:0000313" key="3">
    <source>
        <dbReference type="EMBL" id="VFS50058.1"/>
    </source>
</evidence>
<dbReference type="OrthoDB" id="5771277at2"/>
<proteinExistence type="predicted"/>
<keyword evidence="4" id="KW-1185">Reference proteome</keyword>
<evidence type="ECO:0000313" key="5">
    <source>
        <dbReference type="Proteomes" id="UP000373449"/>
    </source>
</evidence>
<dbReference type="Proteomes" id="UP000224974">
    <property type="component" value="Unassembled WGS sequence"/>
</dbReference>
<dbReference type="AlphaFoldDB" id="A0A2C6DJW7"/>
<dbReference type="STRING" id="1111728.GCA_000427805_00170"/>
<reference evidence="4" key="2">
    <citation type="submission" date="2017-09" db="EMBL/GenBank/DDBJ databases">
        <title>FDA dAtabase for Regulatory Grade micrObial Sequences (FDA-ARGOS): Supporting development and validation of Infectious Disease Dx tests.</title>
        <authorList>
            <person name="Minogue T."/>
            <person name="Wolcott M."/>
            <person name="Wasieloski L."/>
            <person name="Aguilar W."/>
            <person name="Moore D."/>
            <person name="Tallon L."/>
            <person name="Sadzewicz L."/>
            <person name="Ott S."/>
            <person name="Zhao X."/>
            <person name="Nagaraj S."/>
            <person name="Vavikolanu K."/>
            <person name="Aluvathingal J."/>
            <person name="Nadendla S."/>
            <person name="Sichtig H."/>
        </authorList>
    </citation>
    <scope>NUCLEOTIDE SEQUENCE [LARGE SCALE GENOMIC DNA]</scope>
    <source>
        <strain evidence="4">FDAARGOS_387</strain>
    </source>
</reference>
<name>A0A2C6DJW7_9GAMM</name>
<accession>A0A2C6DJW7</accession>
<dbReference type="InterPro" id="IPR021647">
    <property type="entry name" value="CusF_Ec"/>
</dbReference>
<sequence>MNNLLKLVVFTLLSGPVALTAVAAQDHQGHGMPAAQTAATNPASEKVITTKGEIKIIDLDNKKITVAHEPIPSINWPAMTMRFTFDDPAQISGLKVGDKIDLDFVQQGNISLLKKIALTR</sequence>
<dbReference type="Pfam" id="PF11604">
    <property type="entry name" value="CusF_Ec"/>
    <property type="match status" value="1"/>
</dbReference>
<evidence type="ECO:0000313" key="2">
    <source>
        <dbReference type="EMBL" id="PHI30608.1"/>
    </source>
</evidence>
<dbReference type="EMBL" id="CAADJA010000002">
    <property type="protein sequence ID" value="VFS50058.1"/>
    <property type="molecule type" value="Genomic_DNA"/>
</dbReference>
<dbReference type="EMBL" id="PDDX01000001">
    <property type="protein sequence ID" value="PHI30608.1"/>
    <property type="molecule type" value="Genomic_DNA"/>
</dbReference>
<dbReference type="Gene3D" id="2.40.50.320">
    <property type="entry name" value="Copper binding periplasmic protein CusF"/>
    <property type="match status" value="1"/>
</dbReference>
<reference evidence="3 5" key="3">
    <citation type="submission" date="2019-03" db="EMBL/GenBank/DDBJ databases">
        <authorList>
            <consortium name="Pathogen Informatics"/>
        </authorList>
    </citation>
    <scope>NUCLEOTIDE SEQUENCE [LARGE SCALE GENOMIC DNA]</scope>
    <source>
        <strain evidence="3 5">NCTC12282</strain>
    </source>
</reference>
<protein>
    <submittedName>
        <fullName evidence="3">Cation efflux system protein CusF</fullName>
    </submittedName>
    <submittedName>
        <fullName evidence="2">Copper-binding protein</fullName>
    </submittedName>
</protein>
<gene>
    <name evidence="3" type="primary">cusF_2</name>
    <name evidence="2" type="ORF">CRN84_15310</name>
    <name evidence="3" type="ORF">NCTC12282_04314</name>
</gene>
<evidence type="ECO:0000256" key="1">
    <source>
        <dbReference type="SAM" id="SignalP"/>
    </source>
</evidence>
<feature type="chain" id="PRO_5036315808" evidence="1">
    <location>
        <begin position="24"/>
        <end position="120"/>
    </location>
</feature>
<keyword evidence="1" id="KW-0732">Signal</keyword>
<reference evidence="2" key="1">
    <citation type="submission" date="2017-09" db="EMBL/GenBank/DDBJ databases">
        <title>FDA dAtabase for Regulatory Grade micrObial Sequences (FDA-ARGOS): Supporting development and validation of Infectious Disease Dx tests.</title>
        <authorList>
            <person name="Minogue T."/>
            <person name="Wolcott M."/>
            <person name="Wasieloski L."/>
            <person name="Aguilar W."/>
            <person name="Moore D."/>
            <person name="Tallon L.J."/>
            <person name="Sadzewicz L."/>
            <person name="Ott S."/>
            <person name="Zhao X."/>
            <person name="Nagaraj S."/>
            <person name="Vavikolanu K."/>
            <person name="Aluvathingal J."/>
            <person name="Nadendla S."/>
            <person name="Sichtig H."/>
        </authorList>
    </citation>
    <scope>NUCLEOTIDE SEQUENCE</scope>
    <source>
        <strain evidence="2">FDAARGOS_387</strain>
    </source>
</reference>
<dbReference type="Proteomes" id="UP000373449">
    <property type="component" value="Unassembled WGS sequence"/>
</dbReference>
<dbReference type="RefSeq" id="WP_029092815.1">
    <property type="nucleotide sequence ID" value="NZ_BRLG01000001.1"/>
</dbReference>
<evidence type="ECO:0000313" key="4">
    <source>
        <dbReference type="Proteomes" id="UP000224974"/>
    </source>
</evidence>
<dbReference type="InterPro" id="IPR042230">
    <property type="entry name" value="CusF_sf"/>
</dbReference>
<organism evidence="2 4">
    <name type="scientific">Budvicia aquatica</name>
    <dbReference type="NCBI Taxonomy" id="82979"/>
    <lineage>
        <taxon>Bacteria</taxon>
        <taxon>Pseudomonadati</taxon>
        <taxon>Pseudomonadota</taxon>
        <taxon>Gammaproteobacteria</taxon>
        <taxon>Enterobacterales</taxon>
        <taxon>Budviciaceae</taxon>
        <taxon>Budvicia</taxon>
    </lineage>
</organism>
<feature type="signal peptide" evidence="1">
    <location>
        <begin position="1"/>
        <end position="23"/>
    </location>
</feature>